<dbReference type="Pfam" id="PF03547">
    <property type="entry name" value="Mem_trans"/>
    <property type="match status" value="1"/>
</dbReference>
<proteinExistence type="inferred from homology"/>
<keyword evidence="4" id="KW-1003">Cell membrane</keyword>
<evidence type="ECO:0000256" key="6">
    <source>
        <dbReference type="ARBA" id="ARBA00022989"/>
    </source>
</evidence>
<evidence type="ECO:0000256" key="2">
    <source>
        <dbReference type="ARBA" id="ARBA00010145"/>
    </source>
</evidence>
<dbReference type="Gene3D" id="1.20.1530.20">
    <property type="match status" value="1"/>
</dbReference>
<evidence type="ECO:0000313" key="10">
    <source>
        <dbReference type="Proteomes" id="UP001243757"/>
    </source>
</evidence>
<evidence type="ECO:0000256" key="8">
    <source>
        <dbReference type="SAM" id="Phobius"/>
    </source>
</evidence>
<keyword evidence="7 8" id="KW-0472">Membrane</keyword>
<reference evidence="9 10" key="1">
    <citation type="submission" date="2023-05" db="EMBL/GenBank/DDBJ databases">
        <title>Pseudodonghicola sp. nov.</title>
        <authorList>
            <person name="Huang J."/>
        </authorList>
    </citation>
    <scope>NUCLEOTIDE SEQUENCE [LARGE SCALE GENOMIC DNA]</scope>
    <source>
        <strain evidence="9 10">IC7</strain>
    </source>
</reference>
<dbReference type="PANTHER" id="PTHR36838">
    <property type="entry name" value="AUXIN EFFLUX CARRIER FAMILY PROTEIN"/>
    <property type="match status" value="1"/>
</dbReference>
<feature type="transmembrane region" description="Helical" evidence="8">
    <location>
        <begin position="253"/>
        <end position="271"/>
    </location>
</feature>
<comment type="subcellular location">
    <subcellularLocation>
        <location evidence="1">Cell membrane</location>
        <topology evidence="1">Multi-pass membrane protein</topology>
    </subcellularLocation>
</comment>
<dbReference type="RefSeq" id="WP_284480181.1">
    <property type="nucleotide sequence ID" value="NZ_JASNJD010000004.1"/>
</dbReference>
<keyword evidence="10" id="KW-1185">Reference proteome</keyword>
<dbReference type="Proteomes" id="UP001243757">
    <property type="component" value="Unassembled WGS sequence"/>
</dbReference>
<keyword evidence="5 8" id="KW-0812">Transmembrane</keyword>
<evidence type="ECO:0000256" key="3">
    <source>
        <dbReference type="ARBA" id="ARBA00022448"/>
    </source>
</evidence>
<dbReference type="InterPro" id="IPR004776">
    <property type="entry name" value="Mem_transp_PIN-like"/>
</dbReference>
<evidence type="ECO:0000313" key="9">
    <source>
        <dbReference type="EMBL" id="MDK3017361.1"/>
    </source>
</evidence>
<comment type="caution">
    <text evidence="9">The sequence shown here is derived from an EMBL/GenBank/DDBJ whole genome shotgun (WGS) entry which is preliminary data.</text>
</comment>
<feature type="transmembrane region" description="Helical" evidence="8">
    <location>
        <begin position="162"/>
        <end position="182"/>
    </location>
</feature>
<feature type="transmembrane region" description="Helical" evidence="8">
    <location>
        <begin position="63"/>
        <end position="85"/>
    </location>
</feature>
<organism evidence="9 10">
    <name type="scientific">Pseudodonghicola flavimaris</name>
    <dbReference type="NCBI Taxonomy" id="3050036"/>
    <lineage>
        <taxon>Bacteria</taxon>
        <taxon>Pseudomonadati</taxon>
        <taxon>Pseudomonadota</taxon>
        <taxon>Alphaproteobacteria</taxon>
        <taxon>Rhodobacterales</taxon>
        <taxon>Paracoccaceae</taxon>
        <taxon>Pseudodonghicola</taxon>
    </lineage>
</organism>
<evidence type="ECO:0000256" key="4">
    <source>
        <dbReference type="ARBA" id="ARBA00022475"/>
    </source>
</evidence>
<name>A0ABT7EYC8_9RHOB</name>
<comment type="similarity">
    <text evidence="2">Belongs to the auxin efflux carrier (TC 2.A.69) family.</text>
</comment>
<dbReference type="EMBL" id="JASNJD010000004">
    <property type="protein sequence ID" value="MDK3017361.1"/>
    <property type="molecule type" value="Genomic_DNA"/>
</dbReference>
<feature type="transmembrane region" description="Helical" evidence="8">
    <location>
        <begin position="280"/>
        <end position="306"/>
    </location>
</feature>
<accession>A0ABT7EYC8</accession>
<evidence type="ECO:0000256" key="1">
    <source>
        <dbReference type="ARBA" id="ARBA00004651"/>
    </source>
</evidence>
<feature type="transmembrane region" description="Helical" evidence="8">
    <location>
        <begin position="132"/>
        <end position="150"/>
    </location>
</feature>
<feature type="transmembrane region" description="Helical" evidence="8">
    <location>
        <begin position="225"/>
        <end position="247"/>
    </location>
</feature>
<feature type="transmembrane region" description="Helical" evidence="8">
    <location>
        <begin position="194"/>
        <end position="213"/>
    </location>
</feature>
<keyword evidence="3" id="KW-0813">Transport</keyword>
<gene>
    <name evidence="9" type="ORF">QO033_06710</name>
</gene>
<evidence type="ECO:0000256" key="5">
    <source>
        <dbReference type="ARBA" id="ARBA00022692"/>
    </source>
</evidence>
<evidence type="ECO:0000256" key="7">
    <source>
        <dbReference type="ARBA" id="ARBA00023136"/>
    </source>
</evidence>
<keyword evidence="6 8" id="KW-1133">Transmembrane helix</keyword>
<dbReference type="InterPro" id="IPR038770">
    <property type="entry name" value="Na+/solute_symporter_sf"/>
</dbReference>
<feature type="transmembrane region" description="Helical" evidence="8">
    <location>
        <begin position="105"/>
        <end position="126"/>
    </location>
</feature>
<feature type="transmembrane region" description="Helical" evidence="8">
    <location>
        <begin position="6"/>
        <end position="25"/>
    </location>
</feature>
<sequence>MEFALSTLPILLTILCGYLVTQAGMVPRSQWEGINTLSFRLLIPVVLIRSIGFSDLSAVSGPWILAILTTFGVLAAAVLSLRLLIGVERLPNPAYTSLFQAATRWNAFVGLAAAELLVGGPALALLAVGMAVLVPLINVVNIVVLVVFGAGRANAKGIALSILRNPLVQGCIIGLALNAADLPLPEFVGQTLDLIGRAALGVGLLAVGAGIGLRRLFDLSGRLALGVLLRPVLSPLLFLTVAAMLGLSQVEALAGSLIFAVPAASNGYVVARQMGGDADLYADIITWQTLVSIGLMPALAAGITWMF</sequence>
<feature type="transmembrane region" description="Helical" evidence="8">
    <location>
        <begin position="37"/>
        <end position="57"/>
    </location>
</feature>
<protein>
    <submittedName>
        <fullName evidence="9">AEC family transporter</fullName>
    </submittedName>
</protein>
<dbReference type="PANTHER" id="PTHR36838:SF4">
    <property type="entry name" value="AUXIN EFFLUX CARRIER FAMILY PROTEIN"/>
    <property type="match status" value="1"/>
</dbReference>